<dbReference type="PANTHER" id="PTHR28086:SF1">
    <property type="entry name" value="CU(2+) SUPPRESSING AND BLEOMYCIN SENSITIVE PROTEIN 1"/>
    <property type="match status" value="1"/>
</dbReference>
<dbReference type="OrthoDB" id="2011986at2759"/>
<dbReference type="Proteomes" id="UP000509704">
    <property type="component" value="Chromosome 6"/>
</dbReference>
<reference evidence="2 3" key="1">
    <citation type="submission" date="2020-07" db="EMBL/GenBank/DDBJ databases">
        <title>The yeast mating-type switching endonuclease HO is a domesticated member of an unorthodox homing genetic element family.</title>
        <authorList>
            <person name="Coughlan A.Y."/>
            <person name="Lombardi L."/>
            <person name="Braun-Galleani S."/>
            <person name="Martos A.R."/>
            <person name="Galeote V."/>
            <person name="Bigey F."/>
            <person name="Dequin S."/>
            <person name="Byrne K.P."/>
            <person name="Wolfe K.H."/>
        </authorList>
    </citation>
    <scope>NUCLEOTIDE SEQUENCE [LARGE SCALE GENOMIC DNA]</scope>
    <source>
        <strain evidence="2 3">NRRL Y-6702</strain>
    </source>
</reference>
<feature type="compositionally biased region" description="Basic and acidic residues" evidence="1">
    <location>
        <begin position="506"/>
        <end position="519"/>
    </location>
</feature>
<feature type="compositionally biased region" description="Acidic residues" evidence="1">
    <location>
        <begin position="520"/>
        <end position="539"/>
    </location>
</feature>
<feature type="compositionally biased region" description="Acidic residues" evidence="1">
    <location>
        <begin position="556"/>
        <end position="579"/>
    </location>
</feature>
<gene>
    <name evidence="2" type="ORF">HG535_0F02900</name>
</gene>
<dbReference type="InterPro" id="IPR018810">
    <property type="entry name" value="UPF0662"/>
</dbReference>
<dbReference type="EMBL" id="CP058609">
    <property type="protein sequence ID" value="QLG73779.1"/>
    <property type="molecule type" value="Genomic_DNA"/>
</dbReference>
<dbReference type="PANTHER" id="PTHR28086">
    <property type="entry name" value="UPF0662 PROTEIN YPL260W"/>
    <property type="match status" value="1"/>
</dbReference>
<dbReference type="AlphaFoldDB" id="A0A7H9B753"/>
<evidence type="ECO:0000313" key="3">
    <source>
        <dbReference type="Proteomes" id="UP000509704"/>
    </source>
</evidence>
<dbReference type="GO" id="GO:0005634">
    <property type="term" value="C:nucleus"/>
    <property type="evidence" value="ECO:0007669"/>
    <property type="project" value="TreeGrafter"/>
</dbReference>
<dbReference type="Pfam" id="PF10303">
    <property type="entry name" value="DUF2408"/>
    <property type="match status" value="2"/>
</dbReference>
<name>A0A7H9B753_ZYGMR</name>
<evidence type="ECO:0000313" key="2">
    <source>
        <dbReference type="EMBL" id="QLG73779.1"/>
    </source>
</evidence>
<dbReference type="GeneID" id="59237538"/>
<evidence type="ECO:0000256" key="1">
    <source>
        <dbReference type="SAM" id="MobiDB-lite"/>
    </source>
</evidence>
<feature type="region of interest" description="Disordered" evidence="1">
    <location>
        <begin position="506"/>
        <end position="587"/>
    </location>
</feature>
<accession>A0A7H9B753</accession>
<dbReference type="KEGG" id="zmk:HG535_0F02900"/>
<proteinExistence type="predicted"/>
<feature type="region of interest" description="Disordered" evidence="1">
    <location>
        <begin position="1"/>
        <end position="21"/>
    </location>
</feature>
<organism evidence="2 3">
    <name type="scientific">Zygotorulaspora mrakii</name>
    <name type="common">Zygosaccharomyces mrakii</name>
    <dbReference type="NCBI Taxonomy" id="42260"/>
    <lineage>
        <taxon>Eukaryota</taxon>
        <taxon>Fungi</taxon>
        <taxon>Dikarya</taxon>
        <taxon>Ascomycota</taxon>
        <taxon>Saccharomycotina</taxon>
        <taxon>Saccharomycetes</taxon>
        <taxon>Saccharomycetales</taxon>
        <taxon>Saccharomycetaceae</taxon>
        <taxon>Zygotorulaspora</taxon>
    </lineage>
</organism>
<dbReference type="GO" id="GO:0005737">
    <property type="term" value="C:cytoplasm"/>
    <property type="evidence" value="ECO:0007669"/>
    <property type="project" value="TreeGrafter"/>
</dbReference>
<dbReference type="RefSeq" id="XP_037145505.1">
    <property type="nucleotide sequence ID" value="XM_037289610.1"/>
</dbReference>
<sequence length="587" mass="66839">MVTPLAESWSNPNQHPQEVPQEEEDILQYLLGVRNRLGQLKQNRRQYLNSKDVQETYQEVLTKVRKLDEIRKNSHKSPSNSATTLIHSNELHNRVDSVLDDVFQLLSLCFLTVGLKNSAPATYASLSTVQSLLEHLNESNVFTQHDLRPIKERLTEISKIVEQSSYSSVTNEINDSLPESDRKFYEELNKNKIEQDLLLRAKLKHCLDEYNSTESKVEEIDPSLTSIMEKLFEIRRGLLSLAASSKGAGVNSLSQEKELEEKNLVPQEIVNAKLAQLTKDLTELESHRDENGKFISLETNEVEQKGQSVLNGLLDNCHDLINDLSHQKNGGIELDAKLQPIYEKLIDIKTSLENLLVTRRWTLRETDLFTFQKQLGEIDNLRVNGKFPTESGDSKGQSILLYLLRRSYAIIYKLLESSEPVSESLQPIHNQLSTVRRCLLELKRMGGVNNGRELYPYQMKLASLDNLRTDGKFYDIDGNIPEGQGTLNALLAECFDILHEMKIEAQERAESESAEHSEANQDDDQDDANDNSAETEDTNAEQQPVAKYLDGHNQYSDEEEDDEADDESENSYVDEDTDNEALTPREQ</sequence>
<keyword evidence="3" id="KW-1185">Reference proteome</keyword>
<protein>
    <submittedName>
        <fullName evidence="2">Uncharacterized protein</fullName>
    </submittedName>
</protein>